<feature type="compositionally biased region" description="Acidic residues" evidence="3">
    <location>
        <begin position="139"/>
        <end position="161"/>
    </location>
</feature>
<dbReference type="GO" id="GO:0006364">
    <property type="term" value="P:rRNA processing"/>
    <property type="evidence" value="ECO:0007669"/>
    <property type="project" value="UniProtKB-KW"/>
</dbReference>
<dbReference type="Proteomes" id="UP000639403">
    <property type="component" value="Unassembled WGS sequence"/>
</dbReference>
<comment type="caution">
    <text evidence="4">The sequence shown here is derived from an EMBL/GenBank/DDBJ whole genome shotgun (WGS) entry which is preliminary data.</text>
</comment>
<evidence type="ECO:0000256" key="1">
    <source>
        <dbReference type="ARBA" id="ARBA00006524"/>
    </source>
</evidence>
<dbReference type="EMBL" id="JADOXO010000113">
    <property type="protein sequence ID" value="KAF9813049.1"/>
    <property type="molecule type" value="Genomic_DNA"/>
</dbReference>
<name>A0A8H7P186_9APHY</name>
<accession>A0A8H7P186</accession>
<reference evidence="4" key="1">
    <citation type="submission" date="2020-11" db="EMBL/GenBank/DDBJ databases">
        <authorList>
            <person name="Koelle M."/>
            <person name="Horta M.A.C."/>
            <person name="Nowrousian M."/>
            <person name="Ohm R.A."/>
            <person name="Benz P."/>
            <person name="Pilgard A."/>
        </authorList>
    </citation>
    <scope>NUCLEOTIDE SEQUENCE</scope>
    <source>
        <strain evidence="4">FPRL280</strain>
    </source>
</reference>
<proteinExistence type="inferred from homology"/>
<keyword evidence="2" id="KW-0698">rRNA processing</keyword>
<evidence type="ECO:0000313" key="5">
    <source>
        <dbReference type="Proteomes" id="UP000639403"/>
    </source>
</evidence>
<evidence type="ECO:0008006" key="6">
    <source>
        <dbReference type="Google" id="ProtNLM"/>
    </source>
</evidence>
<dbReference type="AlphaFoldDB" id="A0A8H7P186"/>
<protein>
    <recommendedName>
        <fullName evidence="6">Pre-rRNA-processing protein TSR2</fullName>
    </recommendedName>
</protein>
<dbReference type="PANTHER" id="PTHR21250">
    <property type="entry name" value="PRE-RRNA-PROCESSING PROTEIN TSR2 HOMOLOG"/>
    <property type="match status" value="1"/>
</dbReference>
<evidence type="ECO:0000256" key="2">
    <source>
        <dbReference type="ARBA" id="ARBA00022552"/>
    </source>
</evidence>
<organism evidence="4 5">
    <name type="scientific">Rhodonia placenta</name>
    <dbReference type="NCBI Taxonomy" id="104341"/>
    <lineage>
        <taxon>Eukaryota</taxon>
        <taxon>Fungi</taxon>
        <taxon>Dikarya</taxon>
        <taxon>Basidiomycota</taxon>
        <taxon>Agaricomycotina</taxon>
        <taxon>Agaricomycetes</taxon>
        <taxon>Polyporales</taxon>
        <taxon>Adustoporiaceae</taxon>
        <taxon>Rhodonia</taxon>
    </lineage>
</organism>
<feature type="compositionally biased region" description="Basic and acidic residues" evidence="3">
    <location>
        <begin position="167"/>
        <end position="180"/>
    </location>
</feature>
<sequence>MSASASTSQPAPAPPPPASVLFARGVIARLAIWPALRAAVEQSWGGPDGAAKRTWLASVLVDAFEQEDPAPDAEYVELTLLQVMEDEFDAVLEDDSAQAVAADVVRLWAEACAGRQEPVVQLEQQAERLRGKRVQMEEGVGEESDWEDDDDDDEDDGEGEGATEAPRLLDHQARPPRQEPEVDDDGFTMVKKGRGKGPR</sequence>
<comment type="similarity">
    <text evidence="1">Belongs to the TSR2 family.</text>
</comment>
<dbReference type="Pfam" id="PF10273">
    <property type="entry name" value="WGG"/>
    <property type="match status" value="1"/>
</dbReference>
<dbReference type="InterPro" id="IPR019398">
    <property type="entry name" value="Pre-rRNA_process_TSR2"/>
</dbReference>
<gene>
    <name evidence="4" type="ORF">IEO21_05785</name>
</gene>
<evidence type="ECO:0000313" key="4">
    <source>
        <dbReference type="EMBL" id="KAF9813049.1"/>
    </source>
</evidence>
<evidence type="ECO:0000256" key="3">
    <source>
        <dbReference type="SAM" id="MobiDB-lite"/>
    </source>
</evidence>
<feature type="region of interest" description="Disordered" evidence="3">
    <location>
        <begin position="127"/>
        <end position="199"/>
    </location>
</feature>
<reference evidence="4" key="2">
    <citation type="journal article" name="Front. Microbiol.">
        <title>Degradative Capacity of Two Strains of Rhodonia placenta: From Phenotype to Genotype.</title>
        <authorList>
            <person name="Kolle M."/>
            <person name="Horta M.A.C."/>
            <person name="Nowrousian M."/>
            <person name="Ohm R.A."/>
            <person name="Benz J.P."/>
            <person name="Pilgard A."/>
        </authorList>
    </citation>
    <scope>NUCLEOTIDE SEQUENCE</scope>
    <source>
        <strain evidence="4">FPRL280</strain>
    </source>
</reference>